<dbReference type="InterPro" id="IPR012385">
    <property type="entry name" value="Prephenate_DH_fun"/>
</dbReference>
<dbReference type="PIRSF" id="PIRSF036510">
    <property type="entry name" value="PDH_fung"/>
    <property type="match status" value="1"/>
</dbReference>
<dbReference type="SUPFAM" id="SSF51735">
    <property type="entry name" value="NAD(P)-binding Rossmann-fold domains"/>
    <property type="match status" value="1"/>
</dbReference>
<evidence type="ECO:0000259" key="3">
    <source>
        <dbReference type="PROSITE" id="PS51176"/>
    </source>
</evidence>
<dbReference type="InterPro" id="IPR036291">
    <property type="entry name" value="NAD(P)-bd_dom_sf"/>
</dbReference>
<dbReference type="UniPathway" id="UPA00122">
    <property type="reaction ID" value="UER00962"/>
</dbReference>
<gene>
    <name evidence="4" type="primary">Mo06776</name>
    <name evidence="4" type="ORF">E5Q_06776</name>
</gene>
<proteinExistence type="inferred from homology"/>
<dbReference type="AlphaFoldDB" id="G7EB63"/>
<dbReference type="eggNOG" id="KOG2380">
    <property type="taxonomic scope" value="Eukaryota"/>
</dbReference>
<dbReference type="Proteomes" id="UP000009131">
    <property type="component" value="Unassembled WGS sequence"/>
</dbReference>
<dbReference type="EMBL" id="BABT02000261">
    <property type="protein sequence ID" value="GAB00074.1"/>
    <property type="molecule type" value="Genomic_DNA"/>
</dbReference>
<sequence length="436" mass="48862">MNLPALRDVQVGIIGMGEMGKMYARQLAKAGHVDRINVCDRPERYETLAKEMQGQGLSVMKDGHHVARTSDFIIYSVEAEFINSVVAQYGPSSKIGAIVAGQTSVKAPERAAFEAHLPQDVSIVSVHSLHGPSVPSEGQALIIIQHRGTEAHRQLVEDIMAPLKSRHVHLSYEDHDLVTANTQAVTHAAFLSMGTAWNNMGRFPWQTGRYIGGIEVAKINIALRIYGQKWHVYAGLAILNPAAQHQIRQYAKSASDLFKLMIEERVPELRERIFRARDYIFPPDNAAARPLFLSDTVFDQFAIGSKTSGYTPPLNSHLSLLAMVDCWQQLKIQPFKHLELAATPVFRLWFGVVEYLFRDEARLEQAIQAGAKAKTHASDDCEFVVAARGWSQCVDFQSFSWYQHRFEETSNFFAGMIEESNLQGANMLKEILSQRP</sequence>
<evidence type="ECO:0000313" key="5">
    <source>
        <dbReference type="Proteomes" id="UP000009131"/>
    </source>
</evidence>
<dbReference type="GO" id="GO:0070403">
    <property type="term" value="F:NAD+ binding"/>
    <property type="evidence" value="ECO:0007669"/>
    <property type="project" value="TreeGrafter"/>
</dbReference>
<dbReference type="OMA" id="WRVNACD"/>
<keyword evidence="2" id="KW-0057">Aromatic amino acid biosynthesis</keyword>
<comment type="caution">
    <text evidence="4">The sequence shown here is derived from an EMBL/GenBank/DDBJ whole genome shotgun (WGS) entry which is preliminary data.</text>
</comment>
<feature type="domain" description="Prephenate/arogenate dehydrogenase" evidence="3">
    <location>
        <begin position="9"/>
        <end position="291"/>
    </location>
</feature>
<accession>G7EB63</accession>
<dbReference type="GO" id="GO:0004665">
    <property type="term" value="F:prephenate dehydrogenase (NADP+) activity"/>
    <property type="evidence" value="ECO:0007669"/>
    <property type="project" value="UniProtKB-UniRule"/>
</dbReference>
<dbReference type="OrthoDB" id="5399569at2759"/>
<dbReference type="PANTHER" id="PTHR21363:SF0">
    <property type="entry name" value="PREPHENATE DEHYDROGENASE [NADP(+)]"/>
    <property type="match status" value="1"/>
</dbReference>
<evidence type="ECO:0000256" key="2">
    <source>
        <dbReference type="PIRNR" id="PIRNR036510"/>
    </source>
</evidence>
<dbReference type="FunCoup" id="G7EB63">
    <property type="interactions" value="82"/>
</dbReference>
<comment type="similarity">
    <text evidence="2">Belongs to the prephenate/arogenate dehydrogenase family.</text>
</comment>
<keyword evidence="2" id="KW-0521">NADP</keyword>
<dbReference type="GO" id="GO:0006571">
    <property type="term" value="P:tyrosine biosynthetic process"/>
    <property type="evidence" value="ECO:0007669"/>
    <property type="project" value="UniProtKB-UniRule"/>
</dbReference>
<dbReference type="InterPro" id="IPR050812">
    <property type="entry name" value="Preph/Arog_dehydrog"/>
</dbReference>
<dbReference type="Pfam" id="PF03807">
    <property type="entry name" value="F420_oxidored"/>
    <property type="match status" value="1"/>
</dbReference>
<dbReference type="HOGENOM" id="CLU_031403_1_0_1"/>
<name>G7EB63_MIXOS</name>
<dbReference type="InterPro" id="IPR028939">
    <property type="entry name" value="P5C_Rdtase_cat_N"/>
</dbReference>
<keyword evidence="2" id="KW-0827">Tyrosine biosynthesis</keyword>
<dbReference type="Gene3D" id="3.40.50.720">
    <property type="entry name" value="NAD(P)-binding Rossmann-like Domain"/>
    <property type="match status" value="1"/>
</dbReference>
<keyword evidence="5" id="KW-1185">Reference proteome</keyword>
<dbReference type="PROSITE" id="PS51176">
    <property type="entry name" value="PDH_ADH"/>
    <property type="match status" value="1"/>
</dbReference>
<keyword evidence="2" id="KW-0028">Amino-acid biosynthesis</keyword>
<comment type="pathway">
    <text evidence="2">Amino-acid biosynthesis; L-tyrosine biosynthesis; (4-hydroxyphenyl)pyruvate from prephenate (NADP(+) route): step 1/1.</text>
</comment>
<reference evidence="4 5" key="2">
    <citation type="journal article" date="2012" name="Open Biol.">
        <title>Characteristics of nucleosomes and linker DNA regions on the genome of the basidiomycete Mixia osmundae revealed by mono- and dinucleosome mapping.</title>
        <authorList>
            <person name="Nishida H."/>
            <person name="Kondo S."/>
            <person name="Matsumoto T."/>
            <person name="Suzuki Y."/>
            <person name="Yoshikawa H."/>
            <person name="Taylor T.D."/>
            <person name="Sugiyama J."/>
        </authorList>
    </citation>
    <scope>NUCLEOTIDE SEQUENCE [LARGE SCALE GENOMIC DNA]</scope>
    <source>
        <strain evidence="5">CBS 9802 / IAM 14324 / JCM 22182 / KY 12970</strain>
    </source>
</reference>
<organism evidence="4 5">
    <name type="scientific">Mixia osmundae (strain CBS 9802 / IAM 14324 / JCM 22182 / KY 12970)</name>
    <dbReference type="NCBI Taxonomy" id="764103"/>
    <lineage>
        <taxon>Eukaryota</taxon>
        <taxon>Fungi</taxon>
        <taxon>Dikarya</taxon>
        <taxon>Basidiomycota</taxon>
        <taxon>Pucciniomycotina</taxon>
        <taxon>Mixiomycetes</taxon>
        <taxon>Mixiales</taxon>
        <taxon>Mixiaceae</taxon>
        <taxon>Mixia</taxon>
    </lineage>
</organism>
<dbReference type="FunFam" id="3.40.50.720:FF:000339">
    <property type="entry name" value="Prephenate dehydrogenase [NADP(+)]"/>
    <property type="match status" value="1"/>
</dbReference>
<dbReference type="PANTHER" id="PTHR21363">
    <property type="entry name" value="PREPHENATE DEHYDROGENASE"/>
    <property type="match status" value="1"/>
</dbReference>
<dbReference type="SUPFAM" id="SSF48179">
    <property type="entry name" value="6-phosphogluconate dehydrogenase C-terminal domain-like"/>
    <property type="match status" value="2"/>
</dbReference>
<dbReference type="EC" id="1.3.1.13" evidence="2"/>
<dbReference type="Gene3D" id="1.10.3660.10">
    <property type="entry name" value="6-phosphogluconate dehydrogenase C-terminal like domain"/>
    <property type="match status" value="2"/>
</dbReference>
<evidence type="ECO:0000313" key="4">
    <source>
        <dbReference type="EMBL" id="GAB00074.1"/>
    </source>
</evidence>
<dbReference type="InParanoid" id="G7EB63"/>
<dbReference type="InterPro" id="IPR008927">
    <property type="entry name" value="6-PGluconate_DH-like_C_sf"/>
</dbReference>
<reference evidence="4 5" key="1">
    <citation type="journal article" date="2011" name="J. Gen. Appl. Microbiol.">
        <title>Draft genome sequencing of the enigmatic basidiomycete Mixia osmundae.</title>
        <authorList>
            <person name="Nishida H."/>
            <person name="Nagatsuka Y."/>
            <person name="Sugiyama J."/>
        </authorList>
    </citation>
    <scope>NUCLEOTIDE SEQUENCE [LARGE SCALE GENOMIC DNA]</scope>
    <source>
        <strain evidence="5">CBS 9802 / IAM 14324 / JCM 22182 / KY 12970</strain>
    </source>
</reference>
<evidence type="ECO:0000256" key="1">
    <source>
        <dbReference type="ARBA" id="ARBA00023002"/>
    </source>
</evidence>
<dbReference type="STRING" id="764103.G7EB63"/>
<dbReference type="GO" id="GO:0008977">
    <property type="term" value="F:prephenate dehydrogenase (NAD+) activity"/>
    <property type="evidence" value="ECO:0007669"/>
    <property type="project" value="InterPro"/>
</dbReference>
<keyword evidence="1 2" id="KW-0560">Oxidoreductase</keyword>
<dbReference type="RefSeq" id="XP_014564994.1">
    <property type="nucleotide sequence ID" value="XM_014709508.1"/>
</dbReference>
<comment type="catalytic activity">
    <reaction evidence="2">
        <text>prephenate + NADP(+) = 3-(4-hydroxyphenyl)pyruvate + CO2 + NADPH</text>
        <dbReference type="Rhea" id="RHEA:21640"/>
        <dbReference type="ChEBI" id="CHEBI:16526"/>
        <dbReference type="ChEBI" id="CHEBI:29934"/>
        <dbReference type="ChEBI" id="CHEBI:36242"/>
        <dbReference type="ChEBI" id="CHEBI:57783"/>
        <dbReference type="ChEBI" id="CHEBI:58349"/>
        <dbReference type="EC" id="1.3.1.13"/>
    </reaction>
</comment>
<dbReference type="InterPro" id="IPR003099">
    <property type="entry name" value="Prephen_DH"/>
</dbReference>
<protein>
    <recommendedName>
        <fullName evidence="2">Prephenate dehydrogenase [NADP(+)]</fullName>
        <shortName evidence="2">PRDH</shortName>
        <ecNumber evidence="2">1.3.1.13</ecNumber>
    </recommendedName>
</protein>